<feature type="domain" description="MCM10 OB-fold" evidence="10">
    <location>
        <begin position="337"/>
        <end position="479"/>
    </location>
</feature>
<evidence type="ECO:0000313" key="11">
    <source>
        <dbReference type="EMBL" id="ORX92707.1"/>
    </source>
</evidence>
<reference evidence="11 12" key="1">
    <citation type="submission" date="2016-07" db="EMBL/GenBank/DDBJ databases">
        <title>Pervasive Adenine N6-methylation of Active Genes in Fungi.</title>
        <authorList>
            <consortium name="DOE Joint Genome Institute"/>
            <person name="Mondo S.J."/>
            <person name="Dannebaum R.O."/>
            <person name="Kuo R.C."/>
            <person name="Labutti K."/>
            <person name="Haridas S."/>
            <person name="Kuo A."/>
            <person name="Salamov A."/>
            <person name="Ahrendt S.R."/>
            <person name="Lipzen A."/>
            <person name="Sullivan W."/>
            <person name="Andreopoulos W.B."/>
            <person name="Clum A."/>
            <person name="Lindquist E."/>
            <person name="Daum C."/>
            <person name="Ramamoorthy G.K."/>
            <person name="Gryganskyi A."/>
            <person name="Culley D."/>
            <person name="Magnuson J.K."/>
            <person name="James T.Y."/>
            <person name="O'Malley M.A."/>
            <person name="Stajich J.E."/>
            <person name="Spatafora J.W."/>
            <person name="Visel A."/>
            <person name="Grigoriev I.V."/>
        </authorList>
    </citation>
    <scope>NUCLEOTIDE SEQUENCE [LARGE SCALE GENOMIC DNA]</scope>
    <source>
        <strain evidence="11 12">CBS 115471</strain>
    </source>
</reference>
<feature type="compositionally biased region" description="Low complexity" evidence="8">
    <location>
        <begin position="286"/>
        <end position="310"/>
    </location>
</feature>
<keyword evidence="12" id="KW-1185">Reference proteome</keyword>
<dbReference type="OrthoDB" id="202825at2759"/>
<evidence type="ECO:0000256" key="6">
    <source>
        <dbReference type="ARBA" id="ARBA00022833"/>
    </source>
</evidence>
<feature type="compositionally biased region" description="Basic and acidic residues" evidence="8">
    <location>
        <begin position="36"/>
        <end position="45"/>
    </location>
</feature>
<dbReference type="Pfam" id="PF09329">
    <property type="entry name" value="zf-primase"/>
    <property type="match status" value="1"/>
</dbReference>
<dbReference type="PANTHER" id="PTHR13454:SF11">
    <property type="entry name" value="PROTEIN MCM10 HOMOLOG"/>
    <property type="match status" value="1"/>
</dbReference>
<evidence type="ECO:0000256" key="7">
    <source>
        <dbReference type="ARBA" id="ARBA00023242"/>
    </source>
</evidence>
<dbReference type="AlphaFoldDB" id="A0A1Y1Y3Y1"/>
<dbReference type="PANTHER" id="PTHR13454">
    <property type="entry name" value="PROTEIN MCM10 HOMOLOG"/>
    <property type="match status" value="1"/>
</dbReference>
<feature type="region of interest" description="Disordered" evidence="8">
    <location>
        <begin position="251"/>
        <end position="310"/>
    </location>
</feature>
<keyword evidence="6" id="KW-0862">Zinc</keyword>
<keyword evidence="7" id="KW-0539">Nucleus</keyword>
<keyword evidence="5" id="KW-0863">Zinc-finger</keyword>
<gene>
    <name evidence="11" type="ORF">BCR34DRAFT_594835</name>
</gene>
<dbReference type="FunFam" id="2.40.50.140:FF:000174">
    <property type="entry name" value="DNA replication licensing factor mcm10"/>
    <property type="match status" value="1"/>
</dbReference>
<feature type="compositionally biased region" description="Polar residues" evidence="8">
    <location>
        <begin position="95"/>
        <end position="110"/>
    </location>
</feature>
<accession>A0A1Y1Y3Y1</accession>
<dbReference type="InterPro" id="IPR040184">
    <property type="entry name" value="Mcm10"/>
</dbReference>
<evidence type="ECO:0000256" key="5">
    <source>
        <dbReference type="ARBA" id="ARBA00022771"/>
    </source>
</evidence>
<dbReference type="GO" id="GO:0006270">
    <property type="term" value="P:DNA replication initiation"/>
    <property type="evidence" value="ECO:0007669"/>
    <property type="project" value="InterPro"/>
</dbReference>
<dbReference type="InterPro" id="IPR015408">
    <property type="entry name" value="Znf_Mcm10/DnaG"/>
</dbReference>
<dbReference type="STRING" id="1231657.A0A1Y1Y3Y1"/>
<evidence type="ECO:0000256" key="2">
    <source>
        <dbReference type="ARBA" id="ARBA00009679"/>
    </source>
</evidence>
<feature type="compositionally biased region" description="Polar residues" evidence="8">
    <location>
        <begin position="168"/>
        <end position="185"/>
    </location>
</feature>
<dbReference type="GO" id="GO:0003697">
    <property type="term" value="F:single-stranded DNA binding"/>
    <property type="evidence" value="ECO:0007669"/>
    <property type="project" value="InterPro"/>
</dbReference>
<feature type="region of interest" description="Disordered" evidence="8">
    <location>
        <begin position="162"/>
        <end position="227"/>
    </location>
</feature>
<dbReference type="Pfam" id="PF22379">
    <property type="entry name" value="OB_MCM10"/>
    <property type="match status" value="1"/>
</dbReference>
<dbReference type="GO" id="GO:0003688">
    <property type="term" value="F:DNA replication origin binding"/>
    <property type="evidence" value="ECO:0007669"/>
    <property type="project" value="TreeGrafter"/>
</dbReference>
<comment type="caution">
    <text evidence="11">The sequence shown here is derived from an EMBL/GenBank/DDBJ whole genome shotgun (WGS) entry which is preliminary data.</text>
</comment>
<name>A0A1Y1Y3Y1_9PLEO</name>
<feature type="compositionally biased region" description="Basic and acidic residues" evidence="8">
    <location>
        <begin position="188"/>
        <end position="227"/>
    </location>
</feature>
<evidence type="ECO:0000256" key="3">
    <source>
        <dbReference type="ARBA" id="ARBA00022705"/>
    </source>
</evidence>
<evidence type="ECO:0000256" key="4">
    <source>
        <dbReference type="ARBA" id="ARBA00022723"/>
    </source>
</evidence>
<comment type="similarity">
    <text evidence="2">Belongs to the MCM10 family.</text>
</comment>
<dbReference type="InterPro" id="IPR012340">
    <property type="entry name" value="NA-bd_OB-fold"/>
</dbReference>
<comment type="subcellular location">
    <subcellularLocation>
        <location evidence="1">Nucleus</location>
    </subcellularLocation>
</comment>
<evidence type="ECO:0000313" key="12">
    <source>
        <dbReference type="Proteomes" id="UP000193144"/>
    </source>
</evidence>
<feature type="compositionally biased region" description="Polar residues" evidence="8">
    <location>
        <begin position="272"/>
        <end position="285"/>
    </location>
</feature>
<feature type="domain" description="Zinc finger Mcm10/DnaG-type" evidence="9">
    <location>
        <begin position="488"/>
        <end position="533"/>
    </location>
</feature>
<evidence type="ECO:0000256" key="8">
    <source>
        <dbReference type="SAM" id="MobiDB-lite"/>
    </source>
</evidence>
<dbReference type="EMBL" id="MCFA01000373">
    <property type="protein sequence ID" value="ORX92707.1"/>
    <property type="molecule type" value="Genomic_DNA"/>
</dbReference>
<dbReference type="Gene3D" id="2.40.50.140">
    <property type="entry name" value="Nucleic acid-binding proteins"/>
    <property type="match status" value="1"/>
</dbReference>
<evidence type="ECO:0000256" key="1">
    <source>
        <dbReference type="ARBA" id="ARBA00004123"/>
    </source>
</evidence>
<feature type="region of interest" description="Disordered" evidence="8">
    <location>
        <begin position="701"/>
        <end position="773"/>
    </location>
</feature>
<keyword evidence="3" id="KW-0235">DNA replication</keyword>
<evidence type="ECO:0000259" key="10">
    <source>
        <dbReference type="Pfam" id="PF22379"/>
    </source>
</evidence>
<dbReference type="InterPro" id="IPR055065">
    <property type="entry name" value="OB_MCM10"/>
</dbReference>
<dbReference type="Proteomes" id="UP000193144">
    <property type="component" value="Unassembled WGS sequence"/>
</dbReference>
<protein>
    <submittedName>
        <fullName evidence="11">Uncharacterized protein</fullName>
    </submittedName>
</protein>
<feature type="region of interest" description="Disordered" evidence="8">
    <location>
        <begin position="89"/>
        <end position="140"/>
    </location>
</feature>
<proteinExistence type="inferred from homology"/>
<feature type="compositionally biased region" description="Basic and acidic residues" evidence="8">
    <location>
        <begin position="729"/>
        <end position="745"/>
    </location>
</feature>
<feature type="region of interest" description="Disordered" evidence="8">
    <location>
        <begin position="1"/>
        <end position="73"/>
    </location>
</feature>
<keyword evidence="4" id="KW-0479">Metal-binding</keyword>
<sequence>MIVRESPQKGGARREPQNWPPKSPHEALLSSPSGRRKYEQRRERSSVSPSPVKRRPASRAQLQDEDEDEEELELQLQEIQARLKLKKLQREKARNATQEENSSSRPSTAASFRRVDLPRPPPAVQVSVSPTRDRYAPVEQKSPARVILGIDKGLRAQDVSLKRAASFHSRSTTAPRSLSRANSTRAADVPKVKSFSERMAESREKEREEEEKKSRIEKGRSRGFGLKDAEGLRDGILSRPGTALSYGIKGGLGSAPTGKPGSDLLKSRSINDLRTQPTPRPGSNLSARSEASRAPSTSTTTSRTSSSTLRTTATAKFSIEGSSFNDDSKDLSQFESYSGMHLSKREMQHNTLTRTLDGKTIFTIPQLLKVVKSPDYDPPDMENDYVVMGVICSKSAPLTPKNARREQSTNKSDPVTNQSGKFMVVRLTDLKWELDLFLFDTGFSQFWKLPIGTLVAILNPEIMPPRDRDTGKFSLKLASSDDTVLELGTARDLDFCHAVKKDGKECGQWIDGRKTEFCNFHVELQVEKSKRGRMEVNTMTGFGKGPGGGSKFGMFGGGRGGGRGGGGGFKADEIRREGRFHDRSVHETVYIAPGAGGAAMLLDEDEAWERGASRAELHQKRLAEKERERELAKKLGEVGSGAGGDYMKMKGLETSNLPAKGNLHFSEPSQAKDNSTAMGADPLGIIGKKADHVSLAPVKRKRMLSGKSTTTNTPVGWGGAFKRGLIPSPKKEVPSAFREIRETSPAKKKARLLLPDKGIREPGRESLGGLDVGLLAAMDDDDDDLEVI</sequence>
<dbReference type="GO" id="GO:0043596">
    <property type="term" value="C:nuclear replication fork"/>
    <property type="evidence" value="ECO:0007669"/>
    <property type="project" value="TreeGrafter"/>
</dbReference>
<organism evidence="11 12">
    <name type="scientific">Clohesyomyces aquaticus</name>
    <dbReference type="NCBI Taxonomy" id="1231657"/>
    <lineage>
        <taxon>Eukaryota</taxon>
        <taxon>Fungi</taxon>
        <taxon>Dikarya</taxon>
        <taxon>Ascomycota</taxon>
        <taxon>Pezizomycotina</taxon>
        <taxon>Dothideomycetes</taxon>
        <taxon>Pleosporomycetidae</taxon>
        <taxon>Pleosporales</taxon>
        <taxon>Lindgomycetaceae</taxon>
        <taxon>Clohesyomyces</taxon>
    </lineage>
</organism>
<feature type="compositionally biased region" description="Acidic residues" evidence="8">
    <location>
        <begin position="63"/>
        <end position="73"/>
    </location>
</feature>
<evidence type="ECO:0000259" key="9">
    <source>
        <dbReference type="Pfam" id="PF09329"/>
    </source>
</evidence>
<dbReference type="GO" id="GO:0008270">
    <property type="term" value="F:zinc ion binding"/>
    <property type="evidence" value="ECO:0007669"/>
    <property type="project" value="UniProtKB-KW"/>
</dbReference>